<feature type="domain" description="Glucose-methanol-choline oxidoreductase C-terminal" evidence="6">
    <location>
        <begin position="409"/>
        <end position="534"/>
    </location>
</feature>
<evidence type="ECO:0000256" key="2">
    <source>
        <dbReference type="ARBA" id="ARBA00010790"/>
    </source>
</evidence>
<dbReference type="PANTHER" id="PTHR42784:SF1">
    <property type="entry name" value="PYRANOSE 2-OXIDASE"/>
    <property type="match status" value="1"/>
</dbReference>
<reference evidence="7 8" key="1">
    <citation type="submission" date="2019-12" db="EMBL/GenBank/DDBJ databases">
        <title>Novel species isolated from a subtropical stream in China.</title>
        <authorList>
            <person name="Lu H."/>
        </authorList>
    </citation>
    <scope>NUCLEOTIDE SEQUENCE [LARGE SCALE GENOMIC DNA]</scope>
    <source>
        <strain evidence="7 8">FT109W</strain>
    </source>
</reference>
<keyword evidence="5" id="KW-0560">Oxidoreductase</keyword>
<dbReference type="PANTHER" id="PTHR42784">
    <property type="entry name" value="PYRANOSE 2-OXIDASE"/>
    <property type="match status" value="1"/>
</dbReference>
<keyword evidence="3" id="KW-0285">Flavoprotein</keyword>
<dbReference type="InterPro" id="IPR051473">
    <property type="entry name" value="P2Ox-like"/>
</dbReference>
<dbReference type="Proteomes" id="UP000466332">
    <property type="component" value="Unassembled WGS sequence"/>
</dbReference>
<comment type="caution">
    <text evidence="7">The sequence shown here is derived from an EMBL/GenBank/DDBJ whole genome shotgun (WGS) entry which is preliminary data.</text>
</comment>
<keyword evidence="8" id="KW-1185">Reference proteome</keyword>
<organism evidence="7 8">
    <name type="scientific">Duganella margarita</name>
    <dbReference type="NCBI Taxonomy" id="2692170"/>
    <lineage>
        <taxon>Bacteria</taxon>
        <taxon>Pseudomonadati</taxon>
        <taxon>Pseudomonadota</taxon>
        <taxon>Betaproteobacteria</taxon>
        <taxon>Burkholderiales</taxon>
        <taxon>Oxalobacteraceae</taxon>
        <taxon>Telluria group</taxon>
        <taxon>Duganella</taxon>
    </lineage>
</organism>
<evidence type="ECO:0000313" key="8">
    <source>
        <dbReference type="Proteomes" id="UP000466332"/>
    </source>
</evidence>
<evidence type="ECO:0000256" key="5">
    <source>
        <dbReference type="ARBA" id="ARBA00023002"/>
    </source>
</evidence>
<comment type="similarity">
    <text evidence="2">Belongs to the GMC oxidoreductase family.</text>
</comment>
<sequence>MIISATEIESQQALSADICIVGAGAAGITLACELDGSGLRVLLLESGGYAPDAALDDDYAGQANAPHPPTTQFRRATFGGTTGIWGGRCVPYDPIDFEARDYIANSGWPLAYEAVARYYPRAMAYCDAGVADFSSTTALPGARPTIGSLQANDVLLSDRIERYSLPTDFGKRYRKKLQDSANVTVVLNARCVDLLKEDGDDRLSALTLADSGGRRLPVTARQFVLATGGIEVPRLLLHAARGGRQLGNANDLVGRYYACHFENVLGKVTASEPIPFKFEKTVDGVYSRRKLQFSAEAQRRHRLLNSAFRFHFPEYSDASHGSAVMSTIFLAKSILIPEYRAILQHNSQGAPSSPALLHWKNVATGLPQLAQFGAEWLFQRKLAQRKLPYTLVANADGSYPLEFNCEQTPLASSRITLGDDADRHGMRRVRVDWRISDDDIDATERGFLLLRDTLHNKSGARLQLDTDTLRERIAASVPLGGHHIGTTRMAHSPRDGVVDVNCAVFGVPNLYIASSAVLPTSSHANPTLTIVALALRLAEHLKAARA</sequence>
<evidence type="ECO:0000256" key="4">
    <source>
        <dbReference type="ARBA" id="ARBA00022827"/>
    </source>
</evidence>
<protein>
    <submittedName>
        <fullName evidence="7">GMC family oxidoreductase</fullName>
    </submittedName>
</protein>
<dbReference type="Pfam" id="PF05199">
    <property type="entry name" value="GMC_oxred_C"/>
    <property type="match status" value="1"/>
</dbReference>
<dbReference type="EMBL" id="WWCS01000025">
    <property type="protein sequence ID" value="MYN42830.1"/>
    <property type="molecule type" value="Genomic_DNA"/>
</dbReference>
<dbReference type="Pfam" id="PF13450">
    <property type="entry name" value="NAD_binding_8"/>
    <property type="match status" value="1"/>
</dbReference>
<evidence type="ECO:0000256" key="3">
    <source>
        <dbReference type="ARBA" id="ARBA00022630"/>
    </source>
</evidence>
<dbReference type="Gene3D" id="3.50.50.60">
    <property type="entry name" value="FAD/NAD(P)-binding domain"/>
    <property type="match status" value="2"/>
</dbReference>
<proteinExistence type="inferred from homology"/>
<dbReference type="InterPro" id="IPR036188">
    <property type="entry name" value="FAD/NAD-bd_sf"/>
</dbReference>
<evidence type="ECO:0000259" key="6">
    <source>
        <dbReference type="Pfam" id="PF05199"/>
    </source>
</evidence>
<dbReference type="InterPro" id="IPR007867">
    <property type="entry name" value="GMC_OxRtase_C"/>
</dbReference>
<gene>
    <name evidence="7" type="ORF">GTP55_26150</name>
</gene>
<evidence type="ECO:0000313" key="7">
    <source>
        <dbReference type="EMBL" id="MYN42830.1"/>
    </source>
</evidence>
<evidence type="ECO:0000256" key="1">
    <source>
        <dbReference type="ARBA" id="ARBA00001974"/>
    </source>
</evidence>
<dbReference type="SUPFAM" id="SSF51905">
    <property type="entry name" value="FAD/NAD(P)-binding domain"/>
    <property type="match status" value="1"/>
</dbReference>
<comment type="cofactor">
    <cofactor evidence="1">
        <name>FAD</name>
        <dbReference type="ChEBI" id="CHEBI:57692"/>
    </cofactor>
</comment>
<dbReference type="RefSeq" id="WP_161047712.1">
    <property type="nucleotide sequence ID" value="NZ_WWCS01000025.1"/>
</dbReference>
<name>A0ABW9WRQ6_9BURK</name>
<accession>A0ABW9WRQ6</accession>
<keyword evidence="4" id="KW-0274">FAD</keyword>